<comment type="subcellular location">
    <subcellularLocation>
        <location evidence="1">Cell membrane</location>
        <topology evidence="1">Multi-pass membrane protein</topology>
    </subcellularLocation>
</comment>
<dbReference type="GeneID" id="57089407"/>
<dbReference type="InterPro" id="IPR051085">
    <property type="entry name" value="MB_O-acyltransferase"/>
</dbReference>
<evidence type="ECO:0000256" key="9">
    <source>
        <dbReference type="PIRNR" id="PIRNR016636"/>
    </source>
</evidence>
<feature type="transmembrane region" description="Helical" evidence="10">
    <location>
        <begin position="12"/>
        <end position="28"/>
    </location>
</feature>
<evidence type="ECO:0000256" key="1">
    <source>
        <dbReference type="ARBA" id="ARBA00004651"/>
    </source>
</evidence>
<evidence type="ECO:0000256" key="8">
    <source>
        <dbReference type="ARBA" id="ARBA00023315"/>
    </source>
</evidence>
<feature type="transmembrane region" description="Helical" evidence="10">
    <location>
        <begin position="318"/>
        <end position="336"/>
    </location>
</feature>
<dbReference type="Proteomes" id="UP000032552">
    <property type="component" value="Unassembled WGS sequence"/>
</dbReference>
<feature type="transmembrane region" description="Helical" evidence="10">
    <location>
        <begin position="146"/>
        <end position="164"/>
    </location>
</feature>
<dbReference type="PIRSF" id="PIRSF016636">
    <property type="entry name" value="AlgI_DltB"/>
    <property type="match status" value="1"/>
</dbReference>
<dbReference type="EMBL" id="BAYM01000376">
    <property type="protein sequence ID" value="GAN37805.1"/>
    <property type="molecule type" value="Genomic_DNA"/>
</dbReference>
<keyword evidence="5 10" id="KW-0812">Transmembrane</keyword>
<dbReference type="InterPro" id="IPR024194">
    <property type="entry name" value="Ac/AlaTfrase_AlgI/DltB"/>
</dbReference>
<comment type="caution">
    <text evidence="11">The sequence shown here is derived from an EMBL/GenBank/DDBJ whole genome shotgun (WGS) entry which is preliminary data.</text>
</comment>
<feature type="transmembrane region" description="Helical" evidence="10">
    <location>
        <begin position="380"/>
        <end position="399"/>
    </location>
</feature>
<dbReference type="UniPathway" id="UPA00556"/>
<evidence type="ECO:0000256" key="4">
    <source>
        <dbReference type="ARBA" id="ARBA00022679"/>
    </source>
</evidence>
<feature type="transmembrane region" description="Helical" evidence="10">
    <location>
        <begin position="342"/>
        <end position="360"/>
    </location>
</feature>
<dbReference type="InterPro" id="IPR004299">
    <property type="entry name" value="MBOAT_fam"/>
</dbReference>
<keyword evidence="8 9" id="KW-0012">Acyltransferase</keyword>
<dbReference type="GO" id="GO:0016746">
    <property type="term" value="F:acyltransferase activity"/>
    <property type="evidence" value="ECO:0007669"/>
    <property type="project" value="UniProtKB-KW"/>
</dbReference>
<keyword evidence="6 10" id="KW-1133">Transmembrane helix</keyword>
<keyword evidence="3 9" id="KW-1003">Cell membrane</keyword>
<dbReference type="AlphaFoldDB" id="A0A0C9P0E6"/>
<comment type="function">
    <text evidence="9">O-acyltransferase that catalyzes D-alanylation of both teichoic acid and lipoteichoic acid (LTA). D-alanylation of LTA plays an important role in modulating the properties of the cell wall in Gram-positive bacteria, influencing the net charge of the cell wall. Catalyzes D-alanylation from DltC carrier protein.</text>
</comment>
<feature type="transmembrane region" description="Helical" evidence="10">
    <location>
        <begin position="251"/>
        <end position="272"/>
    </location>
</feature>
<feature type="transmembrane region" description="Helical" evidence="10">
    <location>
        <begin position="60"/>
        <end position="77"/>
    </location>
</feature>
<dbReference type="PANTHER" id="PTHR13285:SF23">
    <property type="entry name" value="TEICHOIC ACID D-ALANYLTRANSFERASE"/>
    <property type="match status" value="1"/>
</dbReference>
<evidence type="ECO:0000313" key="12">
    <source>
        <dbReference type="Proteomes" id="UP000032552"/>
    </source>
</evidence>
<dbReference type="PANTHER" id="PTHR13285">
    <property type="entry name" value="ACYLTRANSFERASE"/>
    <property type="match status" value="1"/>
</dbReference>
<evidence type="ECO:0000256" key="5">
    <source>
        <dbReference type="ARBA" id="ARBA00022692"/>
    </source>
</evidence>
<comment type="pathway">
    <text evidence="9">Cell wall biogenesis; lipoteichoic acid biosynthesis.</text>
</comment>
<dbReference type="InterPro" id="IPR024024">
    <property type="entry name" value="DltB"/>
</dbReference>
<dbReference type="EC" id="2.3.1.-" evidence="9"/>
<dbReference type="GO" id="GO:0005886">
    <property type="term" value="C:plasma membrane"/>
    <property type="evidence" value="ECO:0007669"/>
    <property type="project" value="UniProtKB-SubCell"/>
</dbReference>
<dbReference type="Pfam" id="PF03062">
    <property type="entry name" value="MBOAT"/>
    <property type="match status" value="1"/>
</dbReference>
<reference evidence="12" key="1">
    <citation type="submission" date="2014-05" db="EMBL/GenBank/DDBJ databases">
        <title>Whole genome sequencing of Lactobacillus casei NRIC0644.</title>
        <authorList>
            <person name="Atarashi H."/>
            <person name="Yoshida Y."/>
            <person name="Fujimura S."/>
            <person name="Tanaka N."/>
            <person name="Shiwa Y."/>
            <person name="Yoshikawa H."/>
            <person name="Okada S."/>
            <person name="Nakagawa J."/>
        </authorList>
    </citation>
    <scope>NUCLEOTIDE SEQUENCE [LARGE SCALE GENOMIC DNA]</scope>
    <source>
        <strain evidence="12">NRIC0644</strain>
    </source>
</reference>
<dbReference type="PIRSF" id="PIRSF500216">
    <property type="entry name" value="DltB"/>
    <property type="match status" value="1"/>
</dbReference>
<organism evidence="11 12">
    <name type="scientific">Lacticaseibacillus paracasei NRIC 0644</name>
    <dbReference type="NCBI Taxonomy" id="1435038"/>
    <lineage>
        <taxon>Bacteria</taxon>
        <taxon>Bacillati</taxon>
        <taxon>Bacillota</taxon>
        <taxon>Bacilli</taxon>
        <taxon>Lactobacillales</taxon>
        <taxon>Lactobacillaceae</taxon>
        <taxon>Lacticaseibacillus</taxon>
    </lineage>
</organism>
<dbReference type="RefSeq" id="WP_003564026.1">
    <property type="nucleotide sequence ID" value="NZ_BAYM01000376.1"/>
</dbReference>
<evidence type="ECO:0000256" key="7">
    <source>
        <dbReference type="ARBA" id="ARBA00023136"/>
    </source>
</evidence>
<evidence type="ECO:0000313" key="11">
    <source>
        <dbReference type="EMBL" id="GAN37805.1"/>
    </source>
</evidence>
<name>A0A0C9P0E6_LACPA</name>
<feature type="transmembrane region" description="Helical" evidence="10">
    <location>
        <begin position="225"/>
        <end position="245"/>
    </location>
</feature>
<protein>
    <recommendedName>
        <fullName evidence="9">Teichoic acid D-alanyltransferase</fullName>
        <ecNumber evidence="9">2.3.1.-</ecNumber>
    </recommendedName>
</protein>
<feature type="transmembrane region" description="Helical" evidence="10">
    <location>
        <begin position="89"/>
        <end position="110"/>
    </location>
</feature>
<evidence type="ECO:0000256" key="3">
    <source>
        <dbReference type="ARBA" id="ARBA00022475"/>
    </source>
</evidence>
<gene>
    <name evidence="11" type="ORF">LC0644_2394</name>
</gene>
<evidence type="ECO:0000256" key="10">
    <source>
        <dbReference type="SAM" id="Phobius"/>
    </source>
</evidence>
<comment type="similarity">
    <text evidence="2 9">Belongs to the membrane-bound acyltransferase family.</text>
</comment>
<evidence type="ECO:0000256" key="6">
    <source>
        <dbReference type="ARBA" id="ARBA00022989"/>
    </source>
</evidence>
<feature type="transmembrane region" description="Helical" evidence="10">
    <location>
        <begin position="116"/>
        <end position="134"/>
    </location>
</feature>
<keyword evidence="7 9" id="KW-0472">Membrane</keyword>
<keyword evidence="4 9" id="KW-0808">Transferase</keyword>
<proteinExistence type="inferred from homology"/>
<dbReference type="GO" id="GO:0070395">
    <property type="term" value="P:lipoteichoic acid biosynthetic process"/>
    <property type="evidence" value="ECO:0007669"/>
    <property type="project" value="UniProtKB-UniRule"/>
</dbReference>
<feature type="transmembrane region" description="Helical" evidence="10">
    <location>
        <begin position="190"/>
        <end position="213"/>
    </location>
</feature>
<sequence length="405" mass="48201">MLNLQPYENPQYFVYLIIALLPVIIGMFKGFRMHWYESLFSIVFLVMIFDADKWPQGKALLGYVVFNLLLVYAYFKYRTREGSKNSTAVFYLSVILGIAQLVVVKFTPLFQHHGSILGFLGISYLTFRVVGTIMEIRDGSIKDLNMWKFIQFLLFFPTISSGPIDRYRRFIKDYDRVPDPEHYAQLVTKAMHYLMLGFLYKFILGYIFGTLWLPSVEHMAMVSRTGAFLGLSWPVVGVMYAYSFYLFFDFAGYSLFAVAISYLMGIETPMNFNKPWMSYNIKDFWNRWHMSLSFWFRDYIYMRFVFFMMKHKLIKSRIWTAFVGYLVLFLIMGIWHGETWYYITYGLFHAMLINLTDAWLRFKKKHKDFFPHNKATHYFAIFMTANAVCFSFLIFSGFLDTLWFH</sequence>
<accession>A0A0C9P0E6</accession>
<evidence type="ECO:0000256" key="2">
    <source>
        <dbReference type="ARBA" id="ARBA00010323"/>
    </source>
</evidence>
<dbReference type="NCBIfam" id="TIGR04091">
    <property type="entry name" value="LTA_dltB"/>
    <property type="match status" value="1"/>
</dbReference>